<dbReference type="Proteomes" id="UP000039021">
    <property type="component" value="Unassembled WGS sequence"/>
</dbReference>
<reference evidence="3" key="2">
    <citation type="submission" date="2015-03" db="EMBL/GenBank/DDBJ databases">
        <authorList>
            <consortium name="Pathogen Informatics"/>
            <person name="Murphy D."/>
        </authorList>
    </citation>
    <scope>NUCLEOTIDE SEQUENCE</scope>
    <source>
        <strain evidence="3">N09902308</strain>
    </source>
</reference>
<dbReference type="EMBL" id="CFOE01000926">
    <property type="protein sequence ID" value="CFE46815.1"/>
    <property type="molecule type" value="Genomic_DNA"/>
</dbReference>
<evidence type="ECO:0000313" key="6">
    <source>
        <dbReference type="Proteomes" id="UP000048289"/>
    </source>
</evidence>
<dbReference type="EMBL" id="CSBK01001058">
    <property type="protein sequence ID" value="COY26688.1"/>
    <property type="molecule type" value="Genomic_DNA"/>
</dbReference>
<dbReference type="EMBL" id="CFOH01001199">
    <property type="protein sequence ID" value="CFE81180.1"/>
    <property type="molecule type" value="Genomic_DNA"/>
</dbReference>
<sequence length="37" mass="4231">METVMVSSMRFALSRRLTVTIVTDVSTRRAGLERGRF</sequence>
<accession>A0A654TGM4</accession>
<proteinExistence type="predicted"/>
<reference evidence="4 5" key="1">
    <citation type="submission" date="2015-03" db="EMBL/GenBank/DDBJ databases">
        <authorList>
            <consortium name="Pathogen Informatics"/>
        </authorList>
    </citation>
    <scope>NUCLEOTIDE SEQUENCE [LARGE SCALE GENOMIC DNA]</scope>
    <source>
        <strain evidence="1 6">G09901357</strain>
        <strain evidence="2 5">H09601792</strain>
        <strain evidence="4">N09902308</strain>
    </source>
</reference>
<dbReference type="AlphaFoldDB" id="A0A654TGM4"/>
<evidence type="ECO:0000313" key="4">
    <source>
        <dbReference type="Proteomes" id="UP000039021"/>
    </source>
</evidence>
<gene>
    <name evidence="1" type="ORF">ERS007681_04193</name>
    <name evidence="2" type="ORF">ERS007688_04285</name>
    <name evidence="3" type="ORF">ERS007739_02347</name>
</gene>
<name>A0A654TGM4_MYCTX</name>
<evidence type="ECO:0000313" key="1">
    <source>
        <dbReference type="EMBL" id="CFE46815.1"/>
    </source>
</evidence>
<dbReference type="Proteomes" id="UP000046947">
    <property type="component" value="Unassembled WGS sequence"/>
</dbReference>
<organism evidence="1 6">
    <name type="scientific">Mycobacterium tuberculosis</name>
    <dbReference type="NCBI Taxonomy" id="1773"/>
    <lineage>
        <taxon>Bacteria</taxon>
        <taxon>Bacillati</taxon>
        <taxon>Actinomycetota</taxon>
        <taxon>Actinomycetes</taxon>
        <taxon>Mycobacteriales</taxon>
        <taxon>Mycobacteriaceae</taxon>
        <taxon>Mycobacterium</taxon>
        <taxon>Mycobacterium tuberculosis complex</taxon>
    </lineage>
</organism>
<evidence type="ECO:0000313" key="5">
    <source>
        <dbReference type="Proteomes" id="UP000046947"/>
    </source>
</evidence>
<evidence type="ECO:0000313" key="3">
    <source>
        <dbReference type="EMBL" id="COY26688.1"/>
    </source>
</evidence>
<protein>
    <submittedName>
        <fullName evidence="1">Uncharacterized protein</fullName>
    </submittedName>
</protein>
<dbReference type="Proteomes" id="UP000048289">
    <property type="component" value="Unassembled WGS sequence"/>
</dbReference>
<evidence type="ECO:0000313" key="2">
    <source>
        <dbReference type="EMBL" id="CFE81180.1"/>
    </source>
</evidence>